<dbReference type="PANTHER" id="PTHR14241:SF32">
    <property type="entry name" value="VWFA DOMAIN-CONTAINING PROTEIN-RELATED"/>
    <property type="match status" value="1"/>
</dbReference>
<evidence type="ECO:0000313" key="3">
    <source>
        <dbReference type="Proteomes" id="UP001164746"/>
    </source>
</evidence>
<dbReference type="Gene3D" id="3.40.50.300">
    <property type="entry name" value="P-loop containing nucleotide triphosphate hydrolases"/>
    <property type="match status" value="1"/>
</dbReference>
<dbReference type="Pfam" id="PF05049">
    <property type="entry name" value="IIGP"/>
    <property type="match status" value="1"/>
</dbReference>
<gene>
    <name evidence="2" type="ORF">MAR_025463</name>
</gene>
<proteinExistence type="predicted"/>
<feature type="region of interest" description="Disordered" evidence="1">
    <location>
        <begin position="136"/>
        <end position="158"/>
    </location>
</feature>
<dbReference type="InterPro" id="IPR007743">
    <property type="entry name" value="Immunity-related_GTPase-like"/>
</dbReference>
<evidence type="ECO:0000313" key="2">
    <source>
        <dbReference type="EMBL" id="WAR11283.1"/>
    </source>
</evidence>
<accession>A0ABY7EMS4</accession>
<name>A0ABY7EMS4_MYAAR</name>
<organism evidence="2 3">
    <name type="scientific">Mya arenaria</name>
    <name type="common">Soft-shell clam</name>
    <dbReference type="NCBI Taxonomy" id="6604"/>
    <lineage>
        <taxon>Eukaryota</taxon>
        <taxon>Metazoa</taxon>
        <taxon>Spiralia</taxon>
        <taxon>Lophotrochozoa</taxon>
        <taxon>Mollusca</taxon>
        <taxon>Bivalvia</taxon>
        <taxon>Autobranchia</taxon>
        <taxon>Heteroconchia</taxon>
        <taxon>Euheterodonta</taxon>
        <taxon>Imparidentia</taxon>
        <taxon>Neoheterodontei</taxon>
        <taxon>Myida</taxon>
        <taxon>Myoidea</taxon>
        <taxon>Myidae</taxon>
        <taxon>Mya</taxon>
    </lineage>
</organism>
<evidence type="ECO:0000256" key="1">
    <source>
        <dbReference type="SAM" id="MobiDB-lite"/>
    </source>
</evidence>
<dbReference type="SUPFAM" id="SSF52540">
    <property type="entry name" value="P-loop containing nucleoside triphosphate hydrolases"/>
    <property type="match status" value="1"/>
</dbReference>
<protein>
    <submittedName>
        <fullName evidence="2">IFI44-like protein</fullName>
    </submittedName>
</protein>
<dbReference type="Proteomes" id="UP001164746">
    <property type="component" value="Chromosome 8"/>
</dbReference>
<keyword evidence="3" id="KW-1185">Reference proteome</keyword>
<reference evidence="2" key="1">
    <citation type="submission" date="2022-11" db="EMBL/GenBank/DDBJ databases">
        <title>Centuries of genome instability and evolution in soft-shell clam transmissible cancer (bioRxiv).</title>
        <authorList>
            <person name="Hart S.F.M."/>
            <person name="Yonemitsu M.A."/>
            <person name="Giersch R.M."/>
            <person name="Beal B.F."/>
            <person name="Arriagada G."/>
            <person name="Davis B.W."/>
            <person name="Ostrander E.A."/>
            <person name="Goff S.P."/>
            <person name="Metzger M.J."/>
        </authorList>
    </citation>
    <scope>NUCLEOTIDE SEQUENCE</scope>
    <source>
        <strain evidence="2">MELC-2E11</strain>
        <tissue evidence="2">Siphon/mantle</tissue>
    </source>
</reference>
<sequence>MSTPWRDIKYKTFEEAMVGLKESISAIQAKRLNVVLVGHTGAGKSCFINSICSISRGRIVNVASTRNATSGDVGTYQLTLIKSKTGELLQNVFLYDTMGFTGTFDDDEKGIGNEDLRDVCLGRLKKGHTFVSKADGGKQVTTKETSAYHSSNAEEPENQCAADNDARKPHCVVFVVSAETLTQDTDTVIQKKLRKLYTYVPQDVAKIAVITKLDRICDTVHKDIKNIFTSNEVQKAVKRAEEVFGLQENQIFPIVNFVSEMDVENDKSVPILYALKFILSSALDRYEERVDISDEDD</sequence>
<dbReference type="PANTHER" id="PTHR14241">
    <property type="entry name" value="INTERFERON-INDUCED PROTEIN 44"/>
    <property type="match status" value="1"/>
</dbReference>
<dbReference type="EMBL" id="CP111019">
    <property type="protein sequence ID" value="WAR11283.1"/>
    <property type="molecule type" value="Genomic_DNA"/>
</dbReference>
<feature type="compositionally biased region" description="Polar residues" evidence="1">
    <location>
        <begin position="139"/>
        <end position="153"/>
    </location>
</feature>
<dbReference type="CDD" id="cd00882">
    <property type="entry name" value="Ras_like_GTPase"/>
    <property type="match status" value="1"/>
</dbReference>
<dbReference type="InterPro" id="IPR027417">
    <property type="entry name" value="P-loop_NTPase"/>
</dbReference>